<dbReference type="PANTHER" id="PTHR30273">
    <property type="entry name" value="PERIPLASMIC SIGNAL SENSOR AND SIGMA FACTOR ACTIVATOR FECR-RELATED"/>
    <property type="match status" value="1"/>
</dbReference>
<organism evidence="4 5">
    <name type="scientific">Chitinophaga agrisoli</name>
    <dbReference type="NCBI Taxonomy" id="2607653"/>
    <lineage>
        <taxon>Bacteria</taxon>
        <taxon>Pseudomonadati</taxon>
        <taxon>Bacteroidota</taxon>
        <taxon>Chitinophagia</taxon>
        <taxon>Chitinophagales</taxon>
        <taxon>Chitinophagaceae</taxon>
        <taxon>Chitinophaga</taxon>
    </lineage>
</organism>
<evidence type="ECO:0000313" key="5">
    <source>
        <dbReference type="Proteomes" id="UP000324611"/>
    </source>
</evidence>
<dbReference type="InterPro" id="IPR012373">
    <property type="entry name" value="Ferrdict_sens_TM"/>
</dbReference>
<dbReference type="RefSeq" id="WP_149841864.1">
    <property type="nucleotide sequence ID" value="NZ_VUOC01000004.1"/>
</dbReference>
<dbReference type="Proteomes" id="UP000324611">
    <property type="component" value="Unassembled WGS sequence"/>
</dbReference>
<dbReference type="AlphaFoldDB" id="A0A5B2VR82"/>
<dbReference type="Pfam" id="PF04773">
    <property type="entry name" value="FecR"/>
    <property type="match status" value="1"/>
</dbReference>
<protein>
    <submittedName>
        <fullName evidence="4">DUF4974 domain-containing protein</fullName>
    </submittedName>
</protein>
<evidence type="ECO:0000259" key="2">
    <source>
        <dbReference type="Pfam" id="PF04773"/>
    </source>
</evidence>
<dbReference type="InterPro" id="IPR006860">
    <property type="entry name" value="FecR"/>
</dbReference>
<dbReference type="PANTHER" id="PTHR30273:SF2">
    <property type="entry name" value="PROTEIN FECR"/>
    <property type="match status" value="1"/>
</dbReference>
<feature type="transmembrane region" description="Helical" evidence="1">
    <location>
        <begin position="80"/>
        <end position="100"/>
    </location>
</feature>
<feature type="domain" description="FecR protein" evidence="2">
    <location>
        <begin position="132"/>
        <end position="217"/>
    </location>
</feature>
<comment type="caution">
    <text evidence="4">The sequence shown here is derived from an EMBL/GenBank/DDBJ whole genome shotgun (WGS) entry which is preliminary data.</text>
</comment>
<evidence type="ECO:0000313" key="4">
    <source>
        <dbReference type="EMBL" id="KAA2240687.1"/>
    </source>
</evidence>
<name>A0A5B2VR82_9BACT</name>
<keyword evidence="1" id="KW-0472">Membrane</keyword>
<reference evidence="4 5" key="2">
    <citation type="submission" date="2019-09" db="EMBL/GenBank/DDBJ databases">
        <authorList>
            <person name="Jin C."/>
        </authorList>
    </citation>
    <scope>NUCLEOTIDE SEQUENCE [LARGE SCALE GENOMIC DNA]</scope>
    <source>
        <strain evidence="4 5">BN140078</strain>
    </source>
</reference>
<reference evidence="4 5" key="1">
    <citation type="submission" date="2019-09" db="EMBL/GenBank/DDBJ databases">
        <title>Chitinophaga ginsengihumi sp. nov., isolated from soil of ginseng rhizosphere.</title>
        <authorList>
            <person name="Lee J."/>
        </authorList>
    </citation>
    <scope>NUCLEOTIDE SEQUENCE [LARGE SCALE GENOMIC DNA]</scope>
    <source>
        <strain evidence="4 5">BN140078</strain>
    </source>
</reference>
<dbReference type="Gene3D" id="3.55.50.30">
    <property type="match status" value="1"/>
</dbReference>
<dbReference type="Pfam" id="PF16344">
    <property type="entry name" value="FecR_C"/>
    <property type="match status" value="1"/>
</dbReference>
<keyword evidence="1" id="KW-1133">Transmembrane helix</keyword>
<dbReference type="InterPro" id="IPR032508">
    <property type="entry name" value="FecR_C"/>
</dbReference>
<dbReference type="Gene3D" id="2.60.120.1440">
    <property type="match status" value="1"/>
</dbReference>
<evidence type="ECO:0000259" key="3">
    <source>
        <dbReference type="Pfam" id="PF16344"/>
    </source>
</evidence>
<dbReference type="GO" id="GO:0016989">
    <property type="term" value="F:sigma factor antagonist activity"/>
    <property type="evidence" value="ECO:0007669"/>
    <property type="project" value="TreeGrafter"/>
</dbReference>
<proteinExistence type="predicted"/>
<dbReference type="EMBL" id="VUOC01000004">
    <property type="protein sequence ID" value="KAA2240687.1"/>
    <property type="molecule type" value="Genomic_DNA"/>
</dbReference>
<feature type="domain" description="Protein FecR C-terminal" evidence="3">
    <location>
        <begin position="273"/>
        <end position="341"/>
    </location>
</feature>
<keyword evidence="1" id="KW-0812">Transmembrane</keyword>
<evidence type="ECO:0000256" key="1">
    <source>
        <dbReference type="SAM" id="Phobius"/>
    </source>
</evidence>
<keyword evidence="5" id="KW-1185">Reference proteome</keyword>
<sequence>MDQRKQSLHEQILKLLESKGTAREAEEFLQLPPEVLDAYLDEQEWDELSPDTVPEEWAASWLENINRSKAGRVRSLHWKYWSAAAAVLLLVMGAALYFMVPASRHSGMAENNVDKVVMAQHDTVIQNQGTAVQKYTLPDHSIVKLSPGSTLRYDNAMKANRSLWLEGEGVFDVVHDSKRPFTVYAAGLVTIDIGTVFKITTDKDKKVTNVQLISGKIAVHRLQDTAKVFYLTSGQSCRFDQTAQSLQMVPQGRGKLSADPNAQTEQTLAADEINFHNAPLPEVFQQLSKAYNIHIEYPLESLKRRKFTGSFKKSAKLEGAMETLLLLNELKSNSVGDTIYISPK</sequence>
<dbReference type="PIRSF" id="PIRSF018266">
    <property type="entry name" value="FecR"/>
    <property type="match status" value="1"/>
</dbReference>
<gene>
    <name evidence="4" type="ORF">F0L74_31580</name>
</gene>
<accession>A0A5B2VR82</accession>